<dbReference type="GeneID" id="99649369"/>
<dbReference type="STRING" id="1993.SAMN04489713_107267"/>
<sequence>MSERTRPTPQRRADLPAHWMSRPAPGPDPETASAFDRLLDQAVKEGPARPIDYRLPAPKWQFLCHAADRRGFVLHGTGDPGITCFEPRRPADPSEFGGRRAVFAAMDGIWPMYFAVIDRAGHAMTLVTACIRLNEDRDGPYYFFSITRSALERRPWREGTVYLLSADGFEPQPRIAFGETEVRIAQAANPDPVAPVAKLTVRPTDFPFLHQIRGHDDQLMKARAMAGDVFPWREDD</sequence>
<feature type="compositionally biased region" description="Basic and acidic residues" evidence="1">
    <location>
        <begin position="1"/>
        <end position="15"/>
    </location>
</feature>
<name>A0A1I5ICL1_9ACTN</name>
<evidence type="ECO:0000256" key="1">
    <source>
        <dbReference type="SAM" id="MobiDB-lite"/>
    </source>
</evidence>
<accession>A0A1I5ICL1</accession>
<dbReference type="AlphaFoldDB" id="A0A1I5ICL1"/>
<gene>
    <name evidence="2" type="ORF">SAMN04489713_107267</name>
</gene>
<protein>
    <submittedName>
        <fullName evidence="2">Uncharacterized protein</fullName>
    </submittedName>
</protein>
<feature type="region of interest" description="Disordered" evidence="1">
    <location>
        <begin position="1"/>
        <end position="32"/>
    </location>
</feature>
<dbReference type="RefSeq" id="WP_021598912.1">
    <property type="nucleotide sequence ID" value="NZ_CP083237.1"/>
</dbReference>
<organism evidence="2 3">
    <name type="scientific">Actinomadura madurae</name>
    <dbReference type="NCBI Taxonomy" id="1993"/>
    <lineage>
        <taxon>Bacteria</taxon>
        <taxon>Bacillati</taxon>
        <taxon>Actinomycetota</taxon>
        <taxon>Actinomycetes</taxon>
        <taxon>Streptosporangiales</taxon>
        <taxon>Thermomonosporaceae</taxon>
        <taxon>Actinomadura</taxon>
    </lineage>
</organism>
<dbReference type="InParanoid" id="A0A1I5ICL1"/>
<dbReference type="EMBL" id="FOVH01000007">
    <property type="protein sequence ID" value="SFO58368.1"/>
    <property type="molecule type" value="Genomic_DNA"/>
</dbReference>
<proteinExistence type="predicted"/>
<keyword evidence="3" id="KW-1185">Reference proteome</keyword>
<dbReference type="Proteomes" id="UP000183413">
    <property type="component" value="Unassembled WGS sequence"/>
</dbReference>
<reference evidence="2 3" key="1">
    <citation type="submission" date="2016-10" db="EMBL/GenBank/DDBJ databases">
        <authorList>
            <person name="de Groot N.N."/>
        </authorList>
    </citation>
    <scope>NUCLEOTIDE SEQUENCE [LARGE SCALE GENOMIC DNA]</scope>
    <source>
        <strain evidence="2 3">DSM 43067</strain>
    </source>
</reference>
<dbReference type="eggNOG" id="ENOG5032QXJ">
    <property type="taxonomic scope" value="Bacteria"/>
</dbReference>
<evidence type="ECO:0000313" key="3">
    <source>
        <dbReference type="Proteomes" id="UP000183413"/>
    </source>
</evidence>
<evidence type="ECO:0000313" key="2">
    <source>
        <dbReference type="EMBL" id="SFO58368.1"/>
    </source>
</evidence>